<proteinExistence type="predicted"/>
<keyword evidence="3" id="KW-1185">Reference proteome</keyword>
<organism evidence="2 3">
    <name type="scientific">Pleurodeles waltl</name>
    <name type="common">Iberian ribbed newt</name>
    <dbReference type="NCBI Taxonomy" id="8319"/>
    <lineage>
        <taxon>Eukaryota</taxon>
        <taxon>Metazoa</taxon>
        <taxon>Chordata</taxon>
        <taxon>Craniata</taxon>
        <taxon>Vertebrata</taxon>
        <taxon>Euteleostomi</taxon>
        <taxon>Amphibia</taxon>
        <taxon>Batrachia</taxon>
        <taxon>Caudata</taxon>
        <taxon>Salamandroidea</taxon>
        <taxon>Salamandridae</taxon>
        <taxon>Pleurodelinae</taxon>
        <taxon>Pleurodeles</taxon>
    </lineage>
</organism>
<sequence>MVAAPERYRHCTRATHPAPNAAHVSTRAVASIGRRGRRPPPAPGGSTQSKARAGTAAGAQRLRSFIRTAVPALR</sequence>
<feature type="region of interest" description="Disordered" evidence="1">
    <location>
        <begin position="1"/>
        <end position="59"/>
    </location>
</feature>
<accession>A0AAV7PBU2</accession>
<evidence type="ECO:0000313" key="2">
    <source>
        <dbReference type="EMBL" id="KAJ1123178.1"/>
    </source>
</evidence>
<protein>
    <submittedName>
        <fullName evidence="2">Uncharacterized protein</fullName>
    </submittedName>
</protein>
<name>A0AAV7PBU2_PLEWA</name>
<dbReference type="AlphaFoldDB" id="A0AAV7PBU2"/>
<gene>
    <name evidence="2" type="ORF">NDU88_001651</name>
</gene>
<dbReference type="Proteomes" id="UP001066276">
    <property type="component" value="Chromosome 7"/>
</dbReference>
<reference evidence="2" key="1">
    <citation type="journal article" date="2022" name="bioRxiv">
        <title>Sequencing and chromosome-scale assembly of the giantPleurodeles waltlgenome.</title>
        <authorList>
            <person name="Brown T."/>
            <person name="Elewa A."/>
            <person name="Iarovenko S."/>
            <person name="Subramanian E."/>
            <person name="Araus A.J."/>
            <person name="Petzold A."/>
            <person name="Susuki M."/>
            <person name="Suzuki K.-i.T."/>
            <person name="Hayashi T."/>
            <person name="Toyoda A."/>
            <person name="Oliveira C."/>
            <person name="Osipova E."/>
            <person name="Leigh N.D."/>
            <person name="Simon A."/>
            <person name="Yun M.H."/>
        </authorList>
    </citation>
    <scope>NUCLEOTIDE SEQUENCE</scope>
    <source>
        <strain evidence="2">20211129_DDA</strain>
        <tissue evidence="2">Liver</tissue>
    </source>
</reference>
<comment type="caution">
    <text evidence="2">The sequence shown here is derived from an EMBL/GenBank/DDBJ whole genome shotgun (WGS) entry which is preliminary data.</text>
</comment>
<evidence type="ECO:0000313" key="3">
    <source>
        <dbReference type="Proteomes" id="UP001066276"/>
    </source>
</evidence>
<evidence type="ECO:0000256" key="1">
    <source>
        <dbReference type="SAM" id="MobiDB-lite"/>
    </source>
</evidence>
<dbReference type="EMBL" id="JANPWB010000011">
    <property type="protein sequence ID" value="KAJ1123178.1"/>
    <property type="molecule type" value="Genomic_DNA"/>
</dbReference>